<protein>
    <recommendedName>
        <fullName evidence="3">Short-subunit dehydrogenase</fullName>
    </recommendedName>
</protein>
<dbReference type="Gene3D" id="3.40.50.720">
    <property type="entry name" value="NAD(P)-binding Rossmann-like Domain"/>
    <property type="match status" value="1"/>
</dbReference>
<comment type="caution">
    <text evidence="1">The sequence shown here is derived from an EMBL/GenBank/DDBJ whole genome shotgun (WGS) entry which is preliminary data.</text>
</comment>
<evidence type="ECO:0000313" key="1">
    <source>
        <dbReference type="EMBL" id="GAA4479650.1"/>
    </source>
</evidence>
<reference evidence="2" key="1">
    <citation type="journal article" date="2019" name="Int. J. Syst. Evol. Microbiol.">
        <title>The Global Catalogue of Microorganisms (GCM) 10K type strain sequencing project: providing services to taxonomists for standard genome sequencing and annotation.</title>
        <authorList>
            <consortium name="The Broad Institute Genomics Platform"/>
            <consortium name="The Broad Institute Genome Sequencing Center for Infectious Disease"/>
            <person name="Wu L."/>
            <person name="Ma J."/>
        </authorList>
    </citation>
    <scope>NUCLEOTIDE SEQUENCE [LARGE SCALE GENOMIC DNA]</scope>
    <source>
        <strain evidence="2">JCM 32206</strain>
    </source>
</reference>
<dbReference type="PANTHER" id="PTHR43431:SF7">
    <property type="entry name" value="OXIDOREDUCTASE, SHORT CHAIN DEHYDROGENASE_REDUCTASE FAMILY (AFU_ORTHOLOGUE AFUA_5G14000)"/>
    <property type="match status" value="1"/>
</dbReference>
<dbReference type="InterPro" id="IPR002347">
    <property type="entry name" value="SDR_fam"/>
</dbReference>
<evidence type="ECO:0008006" key="3">
    <source>
        <dbReference type="Google" id="ProtNLM"/>
    </source>
</evidence>
<dbReference type="InterPro" id="IPR036291">
    <property type="entry name" value="NAD(P)-bd_dom_sf"/>
</dbReference>
<dbReference type="SUPFAM" id="SSF51735">
    <property type="entry name" value="NAD(P)-binding Rossmann-fold domains"/>
    <property type="match status" value="1"/>
</dbReference>
<dbReference type="EMBL" id="BAABFB010000041">
    <property type="protein sequence ID" value="GAA4479650.1"/>
    <property type="molecule type" value="Genomic_DNA"/>
</dbReference>
<keyword evidence="2" id="KW-1185">Reference proteome</keyword>
<sequence>MTTIAIIGAGPGLGAATARRFGQQGFAVALISRTQNTLDHLAAELTEHGITARGYAADVQDRSQLTAALEQAGTELGPIEVLQYSPVPRKDFLRPVLETTADDLAAATEFSILGPLTAVTQVLPGMRQLGHGTILFVNGSSAATPNGDVAGTSIAFAGESAYGAMLHEALTPHNIRVGQLIIPGAIGGADPLYDPEALANRLWNIHAEPGPFRTTVGTDST</sequence>
<gene>
    <name evidence="1" type="ORF">GCM10023094_25120</name>
</gene>
<dbReference type="PANTHER" id="PTHR43431">
    <property type="entry name" value="OXIDOREDUCTASE, SHORT CHAIN DEHYDROGENASE/REDUCTASE FAMILY (AFU_ORTHOLOGUE AFUA_5G14000)"/>
    <property type="match status" value="1"/>
</dbReference>
<name>A0ABP8P460_9NOCA</name>
<dbReference type="RefSeq" id="WP_345345287.1">
    <property type="nucleotide sequence ID" value="NZ_BAABFB010000041.1"/>
</dbReference>
<dbReference type="Proteomes" id="UP001501183">
    <property type="component" value="Unassembled WGS sequence"/>
</dbReference>
<accession>A0ABP8P460</accession>
<organism evidence="1 2">
    <name type="scientific">Rhodococcus olei</name>
    <dbReference type="NCBI Taxonomy" id="2161675"/>
    <lineage>
        <taxon>Bacteria</taxon>
        <taxon>Bacillati</taxon>
        <taxon>Actinomycetota</taxon>
        <taxon>Actinomycetes</taxon>
        <taxon>Mycobacteriales</taxon>
        <taxon>Nocardiaceae</taxon>
        <taxon>Rhodococcus</taxon>
    </lineage>
</organism>
<dbReference type="Pfam" id="PF00106">
    <property type="entry name" value="adh_short"/>
    <property type="match status" value="1"/>
</dbReference>
<proteinExistence type="predicted"/>
<evidence type="ECO:0000313" key="2">
    <source>
        <dbReference type="Proteomes" id="UP001501183"/>
    </source>
</evidence>